<dbReference type="GO" id="GO:0006412">
    <property type="term" value="P:translation"/>
    <property type="evidence" value="ECO:0007669"/>
    <property type="project" value="UniProtKB-UniRule"/>
</dbReference>
<comment type="function">
    <text evidence="3 6">Allows the formation of correctly charged Asn-tRNA(Asn) or Gln-tRNA(Gln) through the transamidation of misacylated Asp-tRNA(Asn) or Glu-tRNA(Gln) in organisms which lack either or both of asparaginyl-tRNA or glutaminyl-tRNA synthetases. The reaction takes place in the presence of glutamine and ATP through an activated phospho-Asp-tRNA(Asn) or phospho-Glu-tRNA(Gln).</text>
</comment>
<keyword evidence="7" id="KW-0808">Transferase</keyword>
<comment type="caution">
    <text evidence="7">The sequence shown here is derived from an EMBL/GenBank/DDBJ whole genome shotgun (WGS) entry which is preliminary data.</text>
</comment>
<comment type="catalytic activity">
    <reaction evidence="4 6">
        <text>L-aspartyl-tRNA(Asn) + L-glutamine + ATP + H2O = L-asparaginyl-tRNA(Asn) + L-glutamate + ADP + phosphate + 2 H(+)</text>
        <dbReference type="Rhea" id="RHEA:14513"/>
        <dbReference type="Rhea" id="RHEA-COMP:9674"/>
        <dbReference type="Rhea" id="RHEA-COMP:9677"/>
        <dbReference type="ChEBI" id="CHEBI:15377"/>
        <dbReference type="ChEBI" id="CHEBI:15378"/>
        <dbReference type="ChEBI" id="CHEBI:29985"/>
        <dbReference type="ChEBI" id="CHEBI:30616"/>
        <dbReference type="ChEBI" id="CHEBI:43474"/>
        <dbReference type="ChEBI" id="CHEBI:58359"/>
        <dbReference type="ChEBI" id="CHEBI:78515"/>
        <dbReference type="ChEBI" id="CHEBI:78516"/>
        <dbReference type="ChEBI" id="CHEBI:456216"/>
    </reaction>
</comment>
<protein>
    <recommendedName>
        <fullName evidence="6">Aspartyl/glutamyl-tRNA(Asn/Gln) amidotransferase subunit C</fullName>
        <shortName evidence="6">Asp/Glu-ADT subunit C</shortName>
        <ecNumber evidence="6">6.3.5.-</ecNumber>
    </recommendedName>
</protein>
<dbReference type="Pfam" id="PF02686">
    <property type="entry name" value="GatC"/>
    <property type="match status" value="1"/>
</dbReference>
<dbReference type="PANTHER" id="PTHR15004">
    <property type="entry name" value="GLUTAMYL-TRNA(GLN) AMIDOTRANSFERASE SUBUNIT C, MITOCHONDRIAL"/>
    <property type="match status" value="1"/>
</dbReference>
<keyword evidence="8" id="KW-1185">Reference proteome</keyword>
<keyword evidence="6" id="KW-0547">Nucleotide-binding</keyword>
<sequence>MKITTETINYIAKLAKLKFTETEAEAFAHEFEGILDHFQNLDKEDLSFENVETYAEGKSILRKDELRTFENKEELFQNAKGMKETYLSIPKVIE</sequence>
<dbReference type="InterPro" id="IPR003837">
    <property type="entry name" value="GatC"/>
</dbReference>
<dbReference type="SUPFAM" id="SSF141000">
    <property type="entry name" value="Glu-tRNAGln amidotransferase C subunit"/>
    <property type="match status" value="1"/>
</dbReference>
<evidence type="ECO:0000256" key="5">
    <source>
        <dbReference type="ARBA" id="ARBA00047913"/>
    </source>
</evidence>
<dbReference type="GO" id="GO:0005524">
    <property type="term" value="F:ATP binding"/>
    <property type="evidence" value="ECO:0007669"/>
    <property type="project" value="UniProtKB-KW"/>
</dbReference>
<comment type="subunit">
    <text evidence="2 6">Heterotrimer of A, B and C subunits.</text>
</comment>
<evidence type="ECO:0000313" key="7">
    <source>
        <dbReference type="EMBL" id="MBB6216209.1"/>
    </source>
</evidence>
<dbReference type="Gene3D" id="1.10.20.60">
    <property type="entry name" value="Glu-tRNAGln amidotransferase C subunit, N-terminal domain"/>
    <property type="match status" value="1"/>
</dbReference>
<accession>A0A841L1F1</accession>
<dbReference type="RefSeq" id="WP_184310750.1">
    <property type="nucleotide sequence ID" value="NZ_JACHEN010000013.1"/>
</dbReference>
<dbReference type="EC" id="6.3.5.-" evidence="6"/>
<evidence type="ECO:0000256" key="2">
    <source>
        <dbReference type="ARBA" id="ARBA00011123"/>
    </source>
</evidence>
<dbReference type="NCBIfam" id="TIGR00135">
    <property type="entry name" value="gatC"/>
    <property type="match status" value="1"/>
</dbReference>
<keyword evidence="6" id="KW-0067">ATP-binding</keyword>
<keyword evidence="6 7" id="KW-0436">Ligase</keyword>
<dbReference type="GO" id="GO:0006450">
    <property type="term" value="P:regulation of translational fidelity"/>
    <property type="evidence" value="ECO:0007669"/>
    <property type="project" value="InterPro"/>
</dbReference>
<keyword evidence="6" id="KW-0648">Protein biosynthesis</keyword>
<dbReference type="PANTHER" id="PTHR15004:SF0">
    <property type="entry name" value="GLUTAMYL-TRNA(GLN) AMIDOTRANSFERASE SUBUNIT C, MITOCHONDRIAL"/>
    <property type="match status" value="1"/>
</dbReference>
<dbReference type="GO" id="GO:0070681">
    <property type="term" value="P:glutaminyl-tRNAGln biosynthesis via transamidation"/>
    <property type="evidence" value="ECO:0007669"/>
    <property type="project" value="TreeGrafter"/>
</dbReference>
<organism evidence="7 8">
    <name type="scientific">Anaerosolibacter carboniphilus</name>
    <dbReference type="NCBI Taxonomy" id="1417629"/>
    <lineage>
        <taxon>Bacteria</taxon>
        <taxon>Bacillati</taxon>
        <taxon>Bacillota</taxon>
        <taxon>Clostridia</taxon>
        <taxon>Peptostreptococcales</taxon>
        <taxon>Thermotaleaceae</taxon>
        <taxon>Anaerosolibacter</taxon>
    </lineage>
</organism>
<evidence type="ECO:0000256" key="6">
    <source>
        <dbReference type="HAMAP-Rule" id="MF_00122"/>
    </source>
</evidence>
<dbReference type="GO" id="GO:0016740">
    <property type="term" value="F:transferase activity"/>
    <property type="evidence" value="ECO:0007669"/>
    <property type="project" value="UniProtKB-KW"/>
</dbReference>
<comment type="similarity">
    <text evidence="1 6">Belongs to the GatC family.</text>
</comment>
<evidence type="ECO:0000256" key="1">
    <source>
        <dbReference type="ARBA" id="ARBA00010757"/>
    </source>
</evidence>
<evidence type="ECO:0000256" key="3">
    <source>
        <dbReference type="ARBA" id="ARBA00024799"/>
    </source>
</evidence>
<dbReference type="GO" id="GO:0050567">
    <property type="term" value="F:glutaminyl-tRNA synthase (glutamine-hydrolyzing) activity"/>
    <property type="evidence" value="ECO:0007669"/>
    <property type="project" value="UniProtKB-UniRule"/>
</dbReference>
<evidence type="ECO:0000256" key="4">
    <source>
        <dbReference type="ARBA" id="ARBA00047380"/>
    </source>
</evidence>
<dbReference type="HAMAP" id="MF_00122">
    <property type="entry name" value="GatC"/>
    <property type="match status" value="1"/>
</dbReference>
<evidence type="ECO:0000313" key="8">
    <source>
        <dbReference type="Proteomes" id="UP000579281"/>
    </source>
</evidence>
<comment type="catalytic activity">
    <reaction evidence="5 6">
        <text>L-glutamyl-tRNA(Gln) + L-glutamine + ATP + H2O = L-glutaminyl-tRNA(Gln) + L-glutamate + ADP + phosphate + H(+)</text>
        <dbReference type="Rhea" id="RHEA:17521"/>
        <dbReference type="Rhea" id="RHEA-COMP:9681"/>
        <dbReference type="Rhea" id="RHEA-COMP:9684"/>
        <dbReference type="ChEBI" id="CHEBI:15377"/>
        <dbReference type="ChEBI" id="CHEBI:15378"/>
        <dbReference type="ChEBI" id="CHEBI:29985"/>
        <dbReference type="ChEBI" id="CHEBI:30616"/>
        <dbReference type="ChEBI" id="CHEBI:43474"/>
        <dbReference type="ChEBI" id="CHEBI:58359"/>
        <dbReference type="ChEBI" id="CHEBI:78520"/>
        <dbReference type="ChEBI" id="CHEBI:78521"/>
        <dbReference type="ChEBI" id="CHEBI:456216"/>
    </reaction>
</comment>
<name>A0A841L1F1_9FIRM</name>
<reference evidence="7 8" key="1">
    <citation type="submission" date="2020-08" db="EMBL/GenBank/DDBJ databases">
        <title>Genomic Encyclopedia of Type Strains, Phase IV (KMG-IV): sequencing the most valuable type-strain genomes for metagenomic binning, comparative biology and taxonomic classification.</title>
        <authorList>
            <person name="Goeker M."/>
        </authorList>
    </citation>
    <scope>NUCLEOTIDE SEQUENCE [LARGE SCALE GENOMIC DNA]</scope>
    <source>
        <strain evidence="7 8">DSM 103526</strain>
    </source>
</reference>
<dbReference type="InterPro" id="IPR036113">
    <property type="entry name" value="Asp/Glu-ADT_sf_sub_c"/>
</dbReference>
<dbReference type="EMBL" id="JACHEN010000013">
    <property type="protein sequence ID" value="MBB6216209.1"/>
    <property type="molecule type" value="Genomic_DNA"/>
</dbReference>
<dbReference type="Proteomes" id="UP000579281">
    <property type="component" value="Unassembled WGS sequence"/>
</dbReference>
<dbReference type="AlphaFoldDB" id="A0A841L1F1"/>
<gene>
    <name evidence="6" type="primary">gatC</name>
    <name evidence="7" type="ORF">HNQ80_002308</name>
</gene>
<proteinExistence type="inferred from homology"/>